<gene>
    <name evidence="3" type="ORF">DYBT9275_00739</name>
</gene>
<comment type="caution">
    <text evidence="3">The sequence shown here is derived from an EMBL/GenBank/DDBJ whole genome shotgun (WGS) entry which is preliminary data.</text>
</comment>
<dbReference type="AlphaFoldDB" id="A0A916N2S4"/>
<dbReference type="Proteomes" id="UP000680038">
    <property type="component" value="Unassembled WGS sequence"/>
</dbReference>
<dbReference type="InterPro" id="IPR013783">
    <property type="entry name" value="Ig-like_fold"/>
</dbReference>
<evidence type="ECO:0000313" key="4">
    <source>
        <dbReference type="Proteomes" id="UP000680038"/>
    </source>
</evidence>
<keyword evidence="4" id="KW-1185">Reference proteome</keyword>
<name>A0A916N2S4_9BACT</name>
<dbReference type="Pfam" id="PF17116">
    <property type="entry name" value="T9SS_plug_1st"/>
    <property type="match status" value="1"/>
</dbReference>
<dbReference type="RefSeq" id="WP_215237464.1">
    <property type="nucleotide sequence ID" value="NZ_CAJRAF010000001.1"/>
</dbReference>
<sequence>MRSVLIILIVFCYTSSRAQQAPVLFEDHIYNPNIATVLLYPAINDPENPKRLLSPPVIPLLSQVPLVLEFDDLSGRSVGYRAKIFHCNADWKKSNLNDIEFTFEFNDYPLIDRTQSFSTKVPYVHYSFEIPRLKLSGNYLVVIYDDDRKPVLSRRFMLYDTKVNITAQARFSQGIQQQFSDQQIDFKIDYKGLPLNAPQSDLKVVMRKNFRWDQIRTGFKPTNVRPFDQLLEYNFFDLENTFPGGNEFRYFDSRTTAARGYGIQALEKTQDFTRLLLFPDKFRADNGYLQIDDFNGQYVIDHRESGRGSIEADYTPVLFTLKTEEDPGLTYYANGAFNLWQLNERNKMTYNPDLKVYEVEIMIKQGVINYDYVAVNNTDQKSDEAYVEGNYATTENDFDILVYYRPPAGRSDLLIGYRTVEWNRRR</sequence>
<feature type="domain" description="Type 9 secretion system plug protein N-terminal" evidence="2">
    <location>
        <begin position="36"/>
        <end position="159"/>
    </location>
</feature>
<proteinExistence type="predicted"/>
<evidence type="ECO:0000259" key="2">
    <source>
        <dbReference type="Pfam" id="PF17116"/>
    </source>
</evidence>
<organism evidence="3 4">
    <name type="scientific">Dyadobacter helix</name>
    <dbReference type="NCBI Taxonomy" id="2822344"/>
    <lineage>
        <taxon>Bacteria</taxon>
        <taxon>Pseudomonadati</taxon>
        <taxon>Bacteroidota</taxon>
        <taxon>Cytophagia</taxon>
        <taxon>Cytophagales</taxon>
        <taxon>Spirosomataceae</taxon>
        <taxon>Dyadobacter</taxon>
    </lineage>
</organism>
<protein>
    <recommendedName>
        <fullName evidence="2">Type 9 secretion system plug protein N-terminal domain-containing protein</fullName>
    </recommendedName>
</protein>
<feature type="chain" id="PRO_5038124196" description="Type 9 secretion system plug protein N-terminal domain-containing protein" evidence="1">
    <location>
        <begin position="21"/>
        <end position="426"/>
    </location>
</feature>
<evidence type="ECO:0000256" key="1">
    <source>
        <dbReference type="SAM" id="SignalP"/>
    </source>
</evidence>
<dbReference type="EMBL" id="CAJRAF010000001">
    <property type="protein sequence ID" value="CAG4991386.1"/>
    <property type="molecule type" value="Genomic_DNA"/>
</dbReference>
<dbReference type="InterPro" id="IPR031345">
    <property type="entry name" value="T9SS_Plug_N"/>
</dbReference>
<reference evidence="3" key="1">
    <citation type="submission" date="2021-04" db="EMBL/GenBank/DDBJ databases">
        <authorList>
            <person name="Rodrigo-Torres L."/>
            <person name="Arahal R. D."/>
            <person name="Lucena T."/>
        </authorList>
    </citation>
    <scope>NUCLEOTIDE SEQUENCE</scope>
    <source>
        <strain evidence="3">CECT 9275</strain>
    </source>
</reference>
<dbReference type="Gene3D" id="2.60.40.10">
    <property type="entry name" value="Immunoglobulins"/>
    <property type="match status" value="1"/>
</dbReference>
<evidence type="ECO:0000313" key="3">
    <source>
        <dbReference type="EMBL" id="CAG4991386.1"/>
    </source>
</evidence>
<keyword evidence="1" id="KW-0732">Signal</keyword>
<accession>A0A916N2S4</accession>
<feature type="signal peptide" evidence="1">
    <location>
        <begin position="1"/>
        <end position="20"/>
    </location>
</feature>